<reference evidence="5" key="2">
    <citation type="submission" date="2007-04" db="PDB data bank">
        <title>Crystal structure of a putative dehydratase from Mesorhizobium loti.</title>
        <authorList>
            <person name="Sugadev R."/>
            <person name="Eswaramoorthy S."/>
            <person name="Burley S.K."/>
            <person name="Swaminathan S."/>
        </authorList>
    </citation>
    <scope>X-RAY CRYSTALLOGRAPHY (2.04 ANGSTROMS) OF 2-382</scope>
</reference>
<dbReference type="HOGENOM" id="CLU_030273_3_2_5"/>
<dbReference type="PDBsum" id="2POZ"/>
<dbReference type="EvolutionaryTrace" id="Q981H6"/>
<dbReference type="InterPro" id="IPR013342">
    <property type="entry name" value="Mandelate_racemase_C"/>
</dbReference>
<protein>
    <submittedName>
        <fullName evidence="3">Putative dehydratase</fullName>
    </submittedName>
</protein>
<evidence type="ECO:0000313" key="3">
    <source>
        <dbReference type="EMBL" id="BAB54979.1"/>
    </source>
</evidence>
<keyword evidence="3" id="KW-0614">Plasmid</keyword>
<dbReference type="Gene3D" id="3.20.20.120">
    <property type="entry name" value="Enolase-like C-terminal domain"/>
    <property type="match status" value="1"/>
</dbReference>
<accession>Q981H6</accession>
<evidence type="ECO:0007829" key="5">
    <source>
        <dbReference type="PDB" id="2POZ"/>
    </source>
</evidence>
<feature type="domain" description="Mandelate racemase/muconate lactonizing enzyme C-terminal" evidence="2">
    <location>
        <begin position="136"/>
        <end position="250"/>
    </location>
</feature>
<gene>
    <name evidence="3" type="ordered locus">mll9372</name>
</gene>
<sequence>MKITGVNIYLLKSGRLHPVLVEISTDEGITGAGEAGIAYGVGGTAAAGMIKDLSERFLIGKDPSRIEELWSTMYDHSFWAKNGGAIIFAGISAIEQALWDIKGKCLGVPVYELFGGKIRDRVRAYANGWYGAADTPDEFARAVERPLKEGYGALKFYPLAQRVGSALQHVTRRSMSAEAIELAYRRVKAVRDAAGPEIELMVDLSGGLTTDETIRFCRKIGELDICFVEEPCDPFDNGALKVISEQIPLPIAVGERVYTRFGFRKIFELQACGIIQPDIGTAGGLMETKKICAMAEAYNMRVAPHVCGSSLIETATLQLEANITNFMIHEHYPAFKADDGYVEVLENPPSISSGYFEMPNGPGLGAVLIKRNIEPYLWASCT</sequence>
<proteinExistence type="evidence at protein level"/>
<organism evidence="3 4">
    <name type="scientific">Mesorhizobium japonicum (strain LMG 29417 / CECT 9101 / MAFF 303099)</name>
    <name type="common">Mesorhizobium loti (strain MAFF 303099)</name>
    <dbReference type="NCBI Taxonomy" id="266835"/>
    <lineage>
        <taxon>Bacteria</taxon>
        <taxon>Pseudomonadati</taxon>
        <taxon>Pseudomonadota</taxon>
        <taxon>Alphaproteobacteria</taxon>
        <taxon>Hyphomicrobiales</taxon>
        <taxon>Phyllobacteriaceae</taxon>
        <taxon>Mesorhizobium</taxon>
    </lineage>
</organism>
<dbReference type="Pfam" id="PF13378">
    <property type="entry name" value="MR_MLE_C"/>
    <property type="match status" value="1"/>
</dbReference>
<keyword evidence="1" id="KW-0456">Lyase</keyword>
<name>Q981H6_RHILO</name>
<dbReference type="Pfam" id="PF02746">
    <property type="entry name" value="MR_MLE_N"/>
    <property type="match status" value="1"/>
</dbReference>
<dbReference type="PATRIC" id="fig|266835.9.peg.7137"/>
<dbReference type="KEGG" id="mlo:mll9372"/>
<dbReference type="PANTHER" id="PTHR48080">
    <property type="entry name" value="D-GALACTONATE DEHYDRATASE-RELATED"/>
    <property type="match status" value="1"/>
</dbReference>
<evidence type="ECO:0000256" key="1">
    <source>
        <dbReference type="ARBA" id="ARBA00023239"/>
    </source>
</evidence>
<dbReference type="RefSeq" id="WP_010915929.1">
    <property type="nucleotide sequence ID" value="NC_002679.1"/>
</dbReference>
<dbReference type="PDB" id="2POZ">
    <property type="method" value="X-ray"/>
    <property type="resolution" value="2.04 A"/>
    <property type="chains" value="A/B/C/D/E/F/G/H=2-382"/>
</dbReference>
<evidence type="ECO:0000259" key="2">
    <source>
        <dbReference type="SMART" id="SM00922"/>
    </source>
</evidence>
<dbReference type="SMR" id="Q981H6"/>
<dbReference type="Gene3D" id="3.30.390.10">
    <property type="entry name" value="Enolase-like, N-terminal domain"/>
    <property type="match status" value="1"/>
</dbReference>
<dbReference type="EMBL" id="BA000013">
    <property type="protein sequence ID" value="BAB54979.1"/>
    <property type="molecule type" value="Genomic_DNA"/>
</dbReference>
<dbReference type="SMART" id="SM00922">
    <property type="entry name" value="MR_MLE"/>
    <property type="match status" value="1"/>
</dbReference>
<dbReference type="PANTHER" id="PTHR48080:SF2">
    <property type="entry name" value="D-GALACTONATE DEHYDRATASE"/>
    <property type="match status" value="1"/>
</dbReference>
<dbReference type="Proteomes" id="UP000000552">
    <property type="component" value="Plasmid pMLa"/>
</dbReference>
<geneLocation type="plasmid" evidence="3 4">
    <name>pMLa</name>
</geneLocation>
<dbReference type="SUPFAM" id="SSF54826">
    <property type="entry name" value="Enolase N-terminal domain-like"/>
    <property type="match status" value="1"/>
</dbReference>
<dbReference type="GO" id="GO:0016829">
    <property type="term" value="F:lyase activity"/>
    <property type="evidence" value="ECO:0007669"/>
    <property type="project" value="UniProtKB-KW"/>
</dbReference>
<evidence type="ECO:0000313" key="4">
    <source>
        <dbReference type="Proteomes" id="UP000000552"/>
    </source>
</evidence>
<dbReference type="AlphaFoldDB" id="Q981H6"/>
<dbReference type="CDD" id="cd03316">
    <property type="entry name" value="MR_like"/>
    <property type="match status" value="1"/>
</dbReference>
<dbReference type="SFLD" id="SFLDG00179">
    <property type="entry name" value="mandelate_racemase"/>
    <property type="match status" value="1"/>
</dbReference>
<dbReference type="SUPFAM" id="SSF51604">
    <property type="entry name" value="Enolase C-terminal domain-like"/>
    <property type="match status" value="1"/>
</dbReference>
<reference evidence="3 4" key="1">
    <citation type="journal article" date="2000" name="DNA Res.">
        <title>Complete genome structure of the nitrogen-fixing symbiotic bacterium Mesorhizobium loti.</title>
        <authorList>
            <person name="Kaneko T."/>
            <person name="Nakamura Y."/>
            <person name="Sato S."/>
            <person name="Asamizu E."/>
            <person name="Kato T."/>
            <person name="Sasamoto S."/>
            <person name="Watanabe A."/>
            <person name="Idesawa K."/>
            <person name="Ishikawa A."/>
            <person name="Kawashima K."/>
            <person name="Kimura T."/>
            <person name="Kishida Y."/>
            <person name="Kiyokawa C."/>
            <person name="Kohara M."/>
            <person name="Matsumoto M."/>
            <person name="Matsuno A."/>
            <person name="Mochizuki Y."/>
            <person name="Nakayama S."/>
            <person name="Nakazaki N."/>
            <person name="Shimpo S."/>
            <person name="Sugimoto M."/>
            <person name="Takeuchi C."/>
            <person name="Yamada M."/>
            <person name="Tabata S."/>
        </authorList>
    </citation>
    <scope>NUCLEOTIDE SEQUENCE [LARGE SCALE GENOMIC DNA]</scope>
    <source>
        <strain evidence="4">LMG 29417 / CECT 9101 / MAFF 303099</strain>
        <plasmid evidence="3 4">pMLa</plasmid>
    </source>
</reference>
<keyword evidence="5" id="KW-0002">3D-structure</keyword>
<dbReference type="InterPro" id="IPR013341">
    <property type="entry name" value="Mandelate_racemase_N_dom"/>
</dbReference>
<dbReference type="SFLD" id="SFLDS00001">
    <property type="entry name" value="Enolase"/>
    <property type="match status" value="1"/>
</dbReference>
<dbReference type="InterPro" id="IPR034593">
    <property type="entry name" value="DgoD-like"/>
</dbReference>
<dbReference type="InterPro" id="IPR029017">
    <property type="entry name" value="Enolase-like_N"/>
</dbReference>
<dbReference type="InterPro" id="IPR036849">
    <property type="entry name" value="Enolase-like_C_sf"/>
</dbReference>
<dbReference type="InterPro" id="IPR029065">
    <property type="entry name" value="Enolase_C-like"/>
</dbReference>